<protein>
    <recommendedName>
        <fullName evidence="4">Ecp2 effector protein domain-containing protein</fullName>
    </recommendedName>
</protein>
<dbReference type="RefSeq" id="XP_031017657.1">
    <property type="nucleotide sequence ID" value="XM_031158208.1"/>
</dbReference>
<name>A0A366S2U2_9HYPO</name>
<organism evidence="2 3">
    <name type="scientific">Fusarium coffeatum</name>
    <dbReference type="NCBI Taxonomy" id="231269"/>
    <lineage>
        <taxon>Eukaryota</taxon>
        <taxon>Fungi</taxon>
        <taxon>Dikarya</taxon>
        <taxon>Ascomycota</taxon>
        <taxon>Pezizomycotina</taxon>
        <taxon>Sordariomycetes</taxon>
        <taxon>Hypocreomycetidae</taxon>
        <taxon>Hypocreales</taxon>
        <taxon>Nectriaceae</taxon>
        <taxon>Fusarium</taxon>
        <taxon>Fusarium incarnatum-equiseti species complex</taxon>
    </lineage>
</organism>
<feature type="signal peptide" evidence="1">
    <location>
        <begin position="1"/>
        <end position="16"/>
    </location>
</feature>
<dbReference type="AlphaFoldDB" id="A0A366S2U2"/>
<evidence type="ECO:0008006" key="4">
    <source>
        <dbReference type="Google" id="ProtNLM"/>
    </source>
</evidence>
<reference evidence="2 3" key="1">
    <citation type="submission" date="2018-06" db="EMBL/GenBank/DDBJ databases">
        <title>Fusarium incarnatum-equiseti species complex species 28.</title>
        <authorList>
            <person name="Gardiner D.M."/>
        </authorList>
    </citation>
    <scope>NUCLEOTIDE SEQUENCE [LARGE SCALE GENOMIC DNA]</scope>
    <source>
        <strain evidence="2 3">FIESC_28</strain>
    </source>
</reference>
<evidence type="ECO:0000313" key="2">
    <source>
        <dbReference type="EMBL" id="RBR23066.1"/>
    </source>
</evidence>
<gene>
    <name evidence="2" type="ORF">FIESC28_04061</name>
</gene>
<accession>A0A366S2U2</accession>
<keyword evidence="3" id="KW-1185">Reference proteome</keyword>
<keyword evidence="1" id="KW-0732">Signal</keyword>
<dbReference type="OrthoDB" id="4965518at2759"/>
<dbReference type="Proteomes" id="UP000253153">
    <property type="component" value="Unassembled WGS sequence"/>
</dbReference>
<sequence length="145" mass="16410">MKLTWAPLALFSLVAANPVTPVYEIPDFERDYNFTCGETLNSTINLTQCYVLLNWLGSASKTGWWTIGDLKNYSWNVQGCQVTIVTTEVANYTLSMNGAEFFQVGESAYTNKCNKPQQRISFSPKNGSWVVYMMEVGFDYNGPIW</sequence>
<evidence type="ECO:0000313" key="3">
    <source>
        <dbReference type="Proteomes" id="UP000253153"/>
    </source>
</evidence>
<feature type="chain" id="PRO_5016647297" description="Ecp2 effector protein domain-containing protein" evidence="1">
    <location>
        <begin position="17"/>
        <end position="145"/>
    </location>
</feature>
<evidence type="ECO:0000256" key="1">
    <source>
        <dbReference type="SAM" id="SignalP"/>
    </source>
</evidence>
<dbReference type="GeneID" id="41993504"/>
<dbReference type="EMBL" id="QKXC01000081">
    <property type="protein sequence ID" value="RBR23066.1"/>
    <property type="molecule type" value="Genomic_DNA"/>
</dbReference>
<comment type="caution">
    <text evidence="2">The sequence shown here is derived from an EMBL/GenBank/DDBJ whole genome shotgun (WGS) entry which is preliminary data.</text>
</comment>
<proteinExistence type="predicted"/>